<organism evidence="2 3">
    <name type="scientific">Ceutorhynchus assimilis</name>
    <name type="common">cabbage seed weevil</name>
    <dbReference type="NCBI Taxonomy" id="467358"/>
    <lineage>
        <taxon>Eukaryota</taxon>
        <taxon>Metazoa</taxon>
        <taxon>Ecdysozoa</taxon>
        <taxon>Arthropoda</taxon>
        <taxon>Hexapoda</taxon>
        <taxon>Insecta</taxon>
        <taxon>Pterygota</taxon>
        <taxon>Neoptera</taxon>
        <taxon>Endopterygota</taxon>
        <taxon>Coleoptera</taxon>
        <taxon>Polyphaga</taxon>
        <taxon>Cucujiformia</taxon>
        <taxon>Curculionidae</taxon>
        <taxon>Ceutorhynchinae</taxon>
        <taxon>Ceutorhynchus</taxon>
    </lineage>
</organism>
<evidence type="ECO:0000313" key="3">
    <source>
        <dbReference type="Proteomes" id="UP001152799"/>
    </source>
</evidence>
<feature type="region of interest" description="Disordered" evidence="1">
    <location>
        <begin position="47"/>
        <end position="96"/>
    </location>
</feature>
<dbReference type="AlphaFoldDB" id="A0A9N9QDK3"/>
<reference evidence="2" key="1">
    <citation type="submission" date="2022-01" db="EMBL/GenBank/DDBJ databases">
        <authorList>
            <person name="King R."/>
        </authorList>
    </citation>
    <scope>NUCLEOTIDE SEQUENCE</scope>
</reference>
<protein>
    <submittedName>
        <fullName evidence="2">Uncharacterized protein</fullName>
    </submittedName>
</protein>
<sequence>MSSSEIESLKENIISPEAKKTTSTVLTDTPIIEEKQEILRLKLEKKSEKRQRVKKAKEVKRNLFAPKNDSSSESDISVNEMCDDDSDADISDEFLEDPNENLNISDFIIVQ</sequence>
<evidence type="ECO:0000256" key="1">
    <source>
        <dbReference type="SAM" id="MobiDB-lite"/>
    </source>
</evidence>
<gene>
    <name evidence="2" type="ORF">CEUTPL_LOCUS6544</name>
</gene>
<feature type="compositionally biased region" description="Polar residues" evidence="1">
    <location>
        <begin position="68"/>
        <end position="77"/>
    </location>
</feature>
<feature type="region of interest" description="Disordered" evidence="1">
    <location>
        <begin position="1"/>
        <end position="23"/>
    </location>
</feature>
<feature type="compositionally biased region" description="Basic residues" evidence="1">
    <location>
        <begin position="48"/>
        <end position="58"/>
    </location>
</feature>
<dbReference type="EMBL" id="OU892279">
    <property type="protein sequence ID" value="CAG9765949.1"/>
    <property type="molecule type" value="Genomic_DNA"/>
</dbReference>
<feature type="compositionally biased region" description="Acidic residues" evidence="1">
    <location>
        <begin position="81"/>
        <end position="96"/>
    </location>
</feature>
<evidence type="ECO:0000313" key="2">
    <source>
        <dbReference type="EMBL" id="CAG9765949.1"/>
    </source>
</evidence>
<accession>A0A9N9QDK3</accession>
<keyword evidence="3" id="KW-1185">Reference proteome</keyword>
<name>A0A9N9QDK3_9CUCU</name>
<proteinExistence type="predicted"/>
<dbReference type="Proteomes" id="UP001152799">
    <property type="component" value="Chromosome 3"/>
</dbReference>